<sequence length="103" mass="11659">MFRVVSKLRLVKEKVKDLNRSLGNVSEAVARSREALEDFQRNAPYVVPPPGVYEEEHLLSDPRFQPDSAKSTEVLCGPRGFTDDPLTRFGIQMPRPRRSSCSV</sequence>
<protein>
    <submittedName>
        <fullName evidence="1">Uncharacterized protein</fullName>
    </submittedName>
</protein>
<gene>
    <name evidence="1" type="ORF">Nepgr_033764</name>
</gene>
<name>A0AAD3Y8L7_NEPGR</name>
<keyword evidence="2" id="KW-1185">Reference proteome</keyword>
<evidence type="ECO:0000313" key="2">
    <source>
        <dbReference type="Proteomes" id="UP001279734"/>
    </source>
</evidence>
<reference evidence="1" key="1">
    <citation type="submission" date="2023-05" db="EMBL/GenBank/DDBJ databases">
        <title>Nepenthes gracilis genome sequencing.</title>
        <authorList>
            <person name="Fukushima K."/>
        </authorList>
    </citation>
    <scope>NUCLEOTIDE SEQUENCE</scope>
    <source>
        <strain evidence="1">SING2019-196</strain>
    </source>
</reference>
<dbReference type="EMBL" id="BSYO01000044">
    <property type="protein sequence ID" value="GMH31920.1"/>
    <property type="molecule type" value="Genomic_DNA"/>
</dbReference>
<organism evidence="1 2">
    <name type="scientific">Nepenthes gracilis</name>
    <name type="common">Slender pitcher plant</name>
    <dbReference type="NCBI Taxonomy" id="150966"/>
    <lineage>
        <taxon>Eukaryota</taxon>
        <taxon>Viridiplantae</taxon>
        <taxon>Streptophyta</taxon>
        <taxon>Embryophyta</taxon>
        <taxon>Tracheophyta</taxon>
        <taxon>Spermatophyta</taxon>
        <taxon>Magnoliopsida</taxon>
        <taxon>eudicotyledons</taxon>
        <taxon>Gunneridae</taxon>
        <taxon>Pentapetalae</taxon>
        <taxon>Caryophyllales</taxon>
        <taxon>Nepenthaceae</taxon>
        <taxon>Nepenthes</taxon>
    </lineage>
</organism>
<proteinExistence type="predicted"/>
<dbReference type="Proteomes" id="UP001279734">
    <property type="component" value="Unassembled WGS sequence"/>
</dbReference>
<accession>A0AAD3Y8L7</accession>
<dbReference type="AlphaFoldDB" id="A0AAD3Y8L7"/>
<comment type="caution">
    <text evidence="1">The sequence shown here is derived from an EMBL/GenBank/DDBJ whole genome shotgun (WGS) entry which is preliminary data.</text>
</comment>
<evidence type="ECO:0000313" key="1">
    <source>
        <dbReference type="EMBL" id="GMH31920.1"/>
    </source>
</evidence>